<dbReference type="Proteomes" id="UP000002357">
    <property type="component" value="Plasmid pSCL4"/>
</dbReference>
<accession>D5SLE1</accession>
<dbReference type="OrthoDB" id="4144896at2"/>
<proteinExistence type="predicted"/>
<dbReference type="KEGG" id="sclf:BB341_30305"/>
<dbReference type="EMBL" id="CM000914">
    <property type="protein sequence ID" value="EFG04734.2"/>
    <property type="molecule type" value="Genomic_DNA"/>
</dbReference>
<dbReference type="eggNOG" id="COG2856">
    <property type="taxonomic scope" value="Bacteria"/>
</dbReference>
<sequence length="167" mass="17975">MWRRTRRLADTLELPTPFSAEALITALAERRGRPIEILTAPLPAPVPCGLLVATDRADYIVCTAQTTELHRQHILLHEAAHLLCGHDRTALPETPALPLLVPGLPDGLVRRVLGRTGHSEPQEQEAELLASLILRRALREAAGRAEDIAAQGGAGALIGARTAVPPR</sequence>
<name>D5SLE1_STRCL</name>
<evidence type="ECO:0000313" key="1">
    <source>
        <dbReference type="EMBL" id="EFG04734.2"/>
    </source>
</evidence>
<geneLocation type="plasmid" evidence="1 2">
    <name>pSCL4</name>
</geneLocation>
<reference evidence="1 2" key="1">
    <citation type="journal article" date="2010" name="Genome Biol. Evol.">
        <title>The sequence of a 1.8-mb bacterial linear plasmid reveals a rich evolutionary reservoir of secondary metabolic pathways.</title>
        <authorList>
            <person name="Medema M.H."/>
            <person name="Trefzer A."/>
            <person name="Kovalchuk A."/>
            <person name="van den Berg M."/>
            <person name="Mueller U."/>
            <person name="Heijne W."/>
            <person name="Wu L."/>
            <person name="Alam M.T."/>
            <person name="Ronning C.M."/>
            <person name="Nierman W.C."/>
            <person name="Bovenberg R.A.L."/>
            <person name="Breitling R."/>
            <person name="Takano E."/>
        </authorList>
    </citation>
    <scope>NUCLEOTIDE SEQUENCE [LARGE SCALE GENOMIC DNA]</scope>
    <source>
        <strain evidence="2">ATCC 27064 / DSM 738 / JCM 4710 / NBRC 13307 / NCIMB 12785 / NRRL 3585 / VKM Ac-602</strain>
        <plasmid evidence="1">pSCL4</plasmid>
    </source>
</reference>
<organism evidence="1 2">
    <name type="scientific">Streptomyces clavuligerus</name>
    <dbReference type="NCBI Taxonomy" id="1901"/>
    <lineage>
        <taxon>Bacteria</taxon>
        <taxon>Bacillati</taxon>
        <taxon>Actinomycetota</taxon>
        <taxon>Actinomycetes</taxon>
        <taxon>Kitasatosporales</taxon>
        <taxon>Streptomycetaceae</taxon>
        <taxon>Streptomyces</taxon>
    </lineage>
</organism>
<gene>
    <name evidence="1" type="ORF">SCLAV_p1248</name>
</gene>
<evidence type="ECO:0000313" key="2">
    <source>
        <dbReference type="Proteomes" id="UP000002357"/>
    </source>
</evidence>
<keyword evidence="2" id="KW-1185">Reference proteome</keyword>
<dbReference type="AlphaFoldDB" id="D5SLE1"/>
<keyword evidence="1" id="KW-0614">Plasmid</keyword>
<protein>
    <submittedName>
        <fullName evidence="1">ParH-like protein</fullName>
    </submittedName>
</protein>